<sequence length="1376" mass="152496">MDNKIVIYGKTGGELLKIDVDDNSYRYRAIMTTHTVTLYYSLAEHVDIPVGSYIIYQAVRYTLWVPENFKKNSTRSFEYTVEFGDYTALLKLYKYKDLSEIPYRVKFSLTAKPQTFLKLLVENMNLRDSGWQVGTCIDAAEKALSFNHEYCYDVLGRFSSEWGTEWNIDNKTISLCKVEKFKSSPLPLSYGKGNGIKPGTGRANQGDKKPVSLLYVQGGERNIDYSKYNSKSLLLPISQELEYEGHRYVTDANGMYIVRVGSTPEIIREDSYDASDIYPKRVGTITAVKVINEGKSFYDVIDNTIPSELNFEDCIIAGETMTIIFQTGMLVGKEFEVKYIHEPIVNEEGKTEKDGRRFEIVPQEIDGMMMPNETYCPKPNDTYAVFNVSLPDAYVCNDSDKTGASWDMFRDAVRYFYEHEESEFTFSGTLDGIWAKKKWLEIGGRLVPGAYIRFSDTQFQPDGIDIRITGVKDYINKPYSPEIELSNTPVAGYVTSELGKIDANEVIDEEHHKGALQFTKRRFRDAMETMSMLEDAFLNFSSSIDPITVRTMQLLVGDESLQFRFVTSKTLPVVISYNITYDIKKKILKAPATILQHMTMGIDTITASHKAGDYKFWDMAEYNSPPLVDASKKYYMYAKVSKENSAGTFLLSETAIKLEGVSGYYHLLVGVLNSEYEGERSFVELYGFTEILPGRVTTDRIVSTDGKTYFDLVRSEIGGKIKFAAGSSGLDNLEEWESVRQDIEAATEAAKAANTAVGGLHDYIDGAFADGIITEAEAKAIEKYINSVNNAKASVEATYNKLYVNTYLTGTAKTGLLNAKVTLMGSIENLIKSINTAIADGQTTVAEKQDVDKKYALFNSAYADFTTAVEVANQAIQDELKKYSDEALKEAKKAKAAADAAAQSADNANEAVSDLNTYVDGAFADGIITEAEAKAIEKYINSVNGTKLAVEATYTNLFTNGYLTGTAKTGLLNAKVSFFGAIENLLKSINTAISDGKTTVAEKNDVDAKYALFNSAYADFNDAVEVAYKAIQNKLKEYSDDAKDYAGQITNTAKDNMAQGLGYTNYKALSDAAKAGNTIITGGKINTELIEATAIITSQILANVINGNGLNIGGDKFVVSVDENKQVHVTVRGRVEADEGVFYGSIAEPAQPIGDNSLLSFDTGFNFSGYVSNGSKEIKLPSDAAYAGVSCSIINTKNTTGYFKITCKNGNNFMYTCNNGSMYDVNSIYLYGIGELRLKAVLDSLKTVRWFIENDMNFSYKWADKAFTNGLPSPFMRIIDLFELNGNSLNLLFCADGNTPSISWYDKGGQWWGIQFAKSRSSHKKKYHVIAISKISIFSYWVKDISDAGFTVGFTNNGFITLSSDGAATVYVIEYN</sequence>
<evidence type="ECO:0000313" key="3">
    <source>
        <dbReference type="Proteomes" id="UP001162960"/>
    </source>
</evidence>
<reference evidence="2" key="1">
    <citation type="submission" date="2021-06" db="EMBL/GenBank/DDBJ databases">
        <title>Interrogation of the integrated mobile genetic elements in gut-associated Bacteroides with a consensus prediction approach.</title>
        <authorList>
            <person name="Campbell D.E."/>
            <person name="Leigh J.R."/>
            <person name="Kim T."/>
            <person name="England W."/>
            <person name="Whitaker R.J."/>
            <person name="Degnan P.H."/>
        </authorList>
    </citation>
    <scope>NUCLEOTIDE SEQUENCE</scope>
    <source>
        <strain evidence="2">VPI-3443</strain>
    </source>
</reference>
<dbReference type="RefSeq" id="WP_264455120.1">
    <property type="nucleotide sequence ID" value="NZ_CP083685.1"/>
</dbReference>
<gene>
    <name evidence="2" type="ORF">KQP74_15905</name>
</gene>
<accession>A0AB38U982</accession>
<feature type="coiled-coil region" evidence="1">
    <location>
        <begin position="873"/>
        <end position="911"/>
    </location>
</feature>
<keyword evidence="1" id="KW-0175">Coiled coil</keyword>
<name>A0AB38U982_BACT4</name>
<proteinExistence type="predicted"/>
<evidence type="ECO:0000256" key="1">
    <source>
        <dbReference type="SAM" id="Coils"/>
    </source>
</evidence>
<feature type="coiled-coil region" evidence="1">
    <location>
        <begin position="1021"/>
        <end position="1048"/>
    </location>
</feature>
<dbReference type="EMBL" id="CP083685">
    <property type="protein sequence ID" value="UYU89429.1"/>
    <property type="molecule type" value="Genomic_DNA"/>
</dbReference>
<dbReference type="Proteomes" id="UP001162960">
    <property type="component" value="Chromosome"/>
</dbReference>
<organism evidence="2 3">
    <name type="scientific">Bacteroides thetaiotaomicron</name>
    <dbReference type="NCBI Taxonomy" id="818"/>
    <lineage>
        <taxon>Bacteria</taxon>
        <taxon>Pseudomonadati</taxon>
        <taxon>Bacteroidota</taxon>
        <taxon>Bacteroidia</taxon>
        <taxon>Bacteroidales</taxon>
        <taxon>Bacteroidaceae</taxon>
        <taxon>Bacteroides</taxon>
    </lineage>
</organism>
<evidence type="ECO:0000313" key="2">
    <source>
        <dbReference type="EMBL" id="UYU89429.1"/>
    </source>
</evidence>
<protein>
    <submittedName>
        <fullName evidence="2">Uncharacterized protein</fullName>
    </submittedName>
</protein>